<dbReference type="InterPro" id="IPR050313">
    <property type="entry name" value="Carb_Metab_HTH_regulators"/>
</dbReference>
<dbReference type="Proteomes" id="UP000254051">
    <property type="component" value="Unassembled WGS sequence"/>
</dbReference>
<gene>
    <name evidence="4" type="ORF">SAMN05216529_1246</name>
</gene>
<dbReference type="SUPFAM" id="SSF46785">
    <property type="entry name" value="Winged helix' DNA-binding domain"/>
    <property type="match status" value="1"/>
</dbReference>
<evidence type="ECO:0000256" key="2">
    <source>
        <dbReference type="ARBA" id="ARBA00023163"/>
    </source>
</evidence>
<proteinExistence type="predicted"/>
<dbReference type="Pfam" id="PF08220">
    <property type="entry name" value="HTH_DeoR"/>
    <property type="match status" value="1"/>
</dbReference>
<dbReference type="OrthoDB" id="9797223at2"/>
<protein>
    <submittedName>
        <fullName evidence="4">Transcriptional regulator, DeoR family</fullName>
    </submittedName>
</protein>
<evidence type="ECO:0000313" key="4">
    <source>
        <dbReference type="EMBL" id="SUQ16210.1"/>
    </source>
</evidence>
<dbReference type="InterPro" id="IPR014036">
    <property type="entry name" value="DeoR-like_C"/>
</dbReference>
<keyword evidence="2" id="KW-0804">Transcription</keyword>
<dbReference type="Pfam" id="PF00455">
    <property type="entry name" value="DeoRC"/>
    <property type="match status" value="1"/>
</dbReference>
<accession>A0A315ZQ19</accession>
<name>A0A315ZQ19_9FIRM</name>
<sequence length="255" mass="28196">MKMSERLEVIIDEVQTNGSVNVIDLSNRLGCSEVTIRSDIRKLDEQGVLKKTYGGAVKIEKGLSVEFVPGECFLNSDKKYRIAKKAFEYIVNRDSIMIDDSTTGYYLAKYIKEHPEKHIVVVTNSLISAAELSTARHVDLFVVGGQVMGNPPSALDNIAVNAMGQFHVNKAFVGVNGINLKVGLTSMGTPQMDLKREIIKMANQTYVIADSSKFGNSNLFTVCPMDDIYKVITDTDVTKEIVHLAKKVKVDMDIV</sequence>
<dbReference type="InterPro" id="IPR037171">
    <property type="entry name" value="NagB/RpiA_transferase-like"/>
</dbReference>
<dbReference type="InterPro" id="IPR001034">
    <property type="entry name" value="DeoR_HTH"/>
</dbReference>
<dbReference type="SUPFAM" id="SSF100950">
    <property type="entry name" value="NagB/RpiA/CoA transferase-like"/>
    <property type="match status" value="1"/>
</dbReference>
<feature type="domain" description="HTH deoR-type" evidence="3">
    <location>
        <begin position="3"/>
        <end position="58"/>
    </location>
</feature>
<dbReference type="AlphaFoldDB" id="A0A315ZQ19"/>
<dbReference type="Gene3D" id="1.10.10.10">
    <property type="entry name" value="Winged helix-like DNA-binding domain superfamily/Winged helix DNA-binding domain"/>
    <property type="match status" value="1"/>
</dbReference>
<dbReference type="Gene3D" id="3.40.50.1360">
    <property type="match status" value="1"/>
</dbReference>
<dbReference type="PANTHER" id="PTHR30363:SF44">
    <property type="entry name" value="AGA OPERON TRANSCRIPTIONAL REPRESSOR-RELATED"/>
    <property type="match status" value="1"/>
</dbReference>
<organism evidence="4 5">
    <name type="scientific">Faecalicatena contorta</name>
    <dbReference type="NCBI Taxonomy" id="39482"/>
    <lineage>
        <taxon>Bacteria</taxon>
        <taxon>Bacillati</taxon>
        <taxon>Bacillota</taxon>
        <taxon>Clostridia</taxon>
        <taxon>Lachnospirales</taxon>
        <taxon>Lachnospiraceae</taxon>
        <taxon>Faecalicatena</taxon>
    </lineage>
</organism>
<keyword evidence="5" id="KW-1185">Reference proteome</keyword>
<evidence type="ECO:0000259" key="3">
    <source>
        <dbReference type="PROSITE" id="PS51000"/>
    </source>
</evidence>
<dbReference type="GO" id="GO:0003700">
    <property type="term" value="F:DNA-binding transcription factor activity"/>
    <property type="evidence" value="ECO:0007669"/>
    <property type="project" value="InterPro"/>
</dbReference>
<dbReference type="PANTHER" id="PTHR30363">
    <property type="entry name" value="HTH-TYPE TRANSCRIPTIONAL REGULATOR SRLR-RELATED"/>
    <property type="match status" value="1"/>
</dbReference>
<dbReference type="SMART" id="SM01134">
    <property type="entry name" value="DeoRC"/>
    <property type="match status" value="1"/>
</dbReference>
<keyword evidence="1" id="KW-0805">Transcription regulation</keyword>
<dbReference type="InterPro" id="IPR036388">
    <property type="entry name" value="WH-like_DNA-bd_sf"/>
</dbReference>
<dbReference type="SMART" id="SM00420">
    <property type="entry name" value="HTH_DEOR"/>
    <property type="match status" value="1"/>
</dbReference>
<reference evidence="5" key="1">
    <citation type="submission" date="2017-07" db="EMBL/GenBank/DDBJ databases">
        <authorList>
            <person name="Varghese N."/>
            <person name="Submissions S."/>
        </authorList>
    </citation>
    <scope>NUCLEOTIDE SEQUENCE [LARGE SCALE GENOMIC DNA]</scope>
    <source>
        <strain evidence="5">NLAE-zl-C134</strain>
    </source>
</reference>
<evidence type="ECO:0000313" key="5">
    <source>
        <dbReference type="Proteomes" id="UP000254051"/>
    </source>
</evidence>
<dbReference type="PROSITE" id="PS51000">
    <property type="entry name" value="HTH_DEOR_2"/>
    <property type="match status" value="1"/>
</dbReference>
<dbReference type="InterPro" id="IPR036390">
    <property type="entry name" value="WH_DNA-bd_sf"/>
</dbReference>
<dbReference type="EMBL" id="UHJJ01000024">
    <property type="protein sequence ID" value="SUQ16210.1"/>
    <property type="molecule type" value="Genomic_DNA"/>
</dbReference>
<evidence type="ECO:0000256" key="1">
    <source>
        <dbReference type="ARBA" id="ARBA00023015"/>
    </source>
</evidence>